<dbReference type="Gene3D" id="3.30.420.10">
    <property type="entry name" value="Ribonuclease H-like superfamily/Ribonuclease H"/>
    <property type="match status" value="1"/>
</dbReference>
<evidence type="ECO:0000313" key="1">
    <source>
        <dbReference type="EMBL" id="KAJ4439610.1"/>
    </source>
</evidence>
<dbReference type="InterPro" id="IPR036397">
    <property type="entry name" value="RNaseH_sf"/>
</dbReference>
<dbReference type="Proteomes" id="UP001148838">
    <property type="component" value="Unassembled WGS sequence"/>
</dbReference>
<reference evidence="1 2" key="1">
    <citation type="journal article" date="2022" name="Allergy">
        <title>Genome assembly and annotation of Periplaneta americana reveal a comprehensive cockroach allergen profile.</title>
        <authorList>
            <person name="Wang L."/>
            <person name="Xiong Q."/>
            <person name="Saelim N."/>
            <person name="Wang L."/>
            <person name="Nong W."/>
            <person name="Wan A.T."/>
            <person name="Shi M."/>
            <person name="Liu X."/>
            <person name="Cao Q."/>
            <person name="Hui J.H.L."/>
            <person name="Sookrung N."/>
            <person name="Leung T.F."/>
            <person name="Tungtrongchitr A."/>
            <person name="Tsui S.K.W."/>
        </authorList>
    </citation>
    <scope>NUCLEOTIDE SEQUENCE [LARGE SCALE GENOMIC DNA]</scope>
    <source>
        <strain evidence="1">PWHHKU_190912</strain>
    </source>
</reference>
<dbReference type="PANTHER" id="PTHR47326">
    <property type="entry name" value="TRANSPOSABLE ELEMENT TC3 TRANSPOSASE-LIKE PROTEIN"/>
    <property type="match status" value="1"/>
</dbReference>
<dbReference type="PANTHER" id="PTHR47326:SF1">
    <property type="entry name" value="HTH PSQ-TYPE DOMAIN-CONTAINING PROTEIN"/>
    <property type="match status" value="1"/>
</dbReference>
<proteinExistence type="predicted"/>
<accession>A0ABQ8T0Z2</accession>
<evidence type="ECO:0000313" key="2">
    <source>
        <dbReference type="Proteomes" id="UP001148838"/>
    </source>
</evidence>
<name>A0ABQ8T0Z2_PERAM</name>
<organism evidence="1 2">
    <name type="scientific">Periplaneta americana</name>
    <name type="common">American cockroach</name>
    <name type="synonym">Blatta americana</name>
    <dbReference type="NCBI Taxonomy" id="6978"/>
    <lineage>
        <taxon>Eukaryota</taxon>
        <taxon>Metazoa</taxon>
        <taxon>Ecdysozoa</taxon>
        <taxon>Arthropoda</taxon>
        <taxon>Hexapoda</taxon>
        <taxon>Insecta</taxon>
        <taxon>Pterygota</taxon>
        <taxon>Neoptera</taxon>
        <taxon>Polyneoptera</taxon>
        <taxon>Dictyoptera</taxon>
        <taxon>Blattodea</taxon>
        <taxon>Blattoidea</taxon>
        <taxon>Blattidae</taxon>
        <taxon>Blattinae</taxon>
        <taxon>Periplaneta</taxon>
    </lineage>
</organism>
<gene>
    <name evidence="1" type="ORF">ANN_07738</name>
</gene>
<dbReference type="EMBL" id="JAJSOF020000017">
    <property type="protein sequence ID" value="KAJ4439610.1"/>
    <property type="molecule type" value="Genomic_DNA"/>
</dbReference>
<protein>
    <submittedName>
        <fullName evidence="1">Uncharacterized protein</fullName>
    </submittedName>
</protein>
<comment type="caution">
    <text evidence="1">The sequence shown here is derived from an EMBL/GenBank/DDBJ whole genome shotgun (WGS) entry which is preliminary data.</text>
</comment>
<sequence>MADVVLGSVYRRHLSAGAAHIQRSHRGFNKWTAGDQGNVAPLDRWRLSELWNRSETKAKVIGVVSRLRRLPADPEWVRFPLGLIGDLPRFLPTVNRMSGMRDFLNKQFHEWIGSRGTTEWPPRSCDLTPYDFSLRGILKNDVFAQKPQDLHQLRRMIEQSFCGHKVSTFPSCVAGCFDHNALLIIIVMAGRPASRANSGPRERVAYSGYASSASWQPVRRRETRKPERAIDRVSSVYKNRQVRPTGHVPRVYQFPSDGLFSFVVFGYAT</sequence>
<keyword evidence="2" id="KW-1185">Reference proteome</keyword>